<dbReference type="EMBL" id="ML213608">
    <property type="protein sequence ID" value="TFK37356.1"/>
    <property type="molecule type" value="Genomic_DNA"/>
</dbReference>
<organism evidence="2 3">
    <name type="scientific">Crucibulum laeve</name>
    <dbReference type="NCBI Taxonomy" id="68775"/>
    <lineage>
        <taxon>Eukaryota</taxon>
        <taxon>Fungi</taxon>
        <taxon>Dikarya</taxon>
        <taxon>Basidiomycota</taxon>
        <taxon>Agaricomycotina</taxon>
        <taxon>Agaricomycetes</taxon>
        <taxon>Agaricomycetidae</taxon>
        <taxon>Agaricales</taxon>
        <taxon>Agaricineae</taxon>
        <taxon>Nidulariaceae</taxon>
        <taxon>Crucibulum</taxon>
    </lineage>
</organism>
<reference evidence="2 3" key="1">
    <citation type="journal article" date="2019" name="Nat. Ecol. Evol.">
        <title>Megaphylogeny resolves global patterns of mushroom evolution.</title>
        <authorList>
            <person name="Varga T."/>
            <person name="Krizsan K."/>
            <person name="Foldi C."/>
            <person name="Dima B."/>
            <person name="Sanchez-Garcia M."/>
            <person name="Sanchez-Ramirez S."/>
            <person name="Szollosi G.J."/>
            <person name="Szarkandi J.G."/>
            <person name="Papp V."/>
            <person name="Albert L."/>
            <person name="Andreopoulos W."/>
            <person name="Angelini C."/>
            <person name="Antonin V."/>
            <person name="Barry K.W."/>
            <person name="Bougher N.L."/>
            <person name="Buchanan P."/>
            <person name="Buyck B."/>
            <person name="Bense V."/>
            <person name="Catcheside P."/>
            <person name="Chovatia M."/>
            <person name="Cooper J."/>
            <person name="Damon W."/>
            <person name="Desjardin D."/>
            <person name="Finy P."/>
            <person name="Geml J."/>
            <person name="Haridas S."/>
            <person name="Hughes K."/>
            <person name="Justo A."/>
            <person name="Karasinski D."/>
            <person name="Kautmanova I."/>
            <person name="Kiss B."/>
            <person name="Kocsube S."/>
            <person name="Kotiranta H."/>
            <person name="LaButti K.M."/>
            <person name="Lechner B.E."/>
            <person name="Liimatainen K."/>
            <person name="Lipzen A."/>
            <person name="Lukacs Z."/>
            <person name="Mihaltcheva S."/>
            <person name="Morgado L.N."/>
            <person name="Niskanen T."/>
            <person name="Noordeloos M.E."/>
            <person name="Ohm R.A."/>
            <person name="Ortiz-Santana B."/>
            <person name="Ovrebo C."/>
            <person name="Racz N."/>
            <person name="Riley R."/>
            <person name="Savchenko A."/>
            <person name="Shiryaev A."/>
            <person name="Soop K."/>
            <person name="Spirin V."/>
            <person name="Szebenyi C."/>
            <person name="Tomsovsky M."/>
            <person name="Tulloss R.E."/>
            <person name="Uehling J."/>
            <person name="Grigoriev I.V."/>
            <person name="Vagvolgyi C."/>
            <person name="Papp T."/>
            <person name="Martin F.M."/>
            <person name="Miettinen O."/>
            <person name="Hibbett D.S."/>
            <person name="Nagy L.G."/>
        </authorList>
    </citation>
    <scope>NUCLEOTIDE SEQUENCE [LARGE SCALE GENOMIC DNA]</scope>
    <source>
        <strain evidence="2 3">CBS 166.37</strain>
    </source>
</reference>
<evidence type="ECO:0000313" key="3">
    <source>
        <dbReference type="Proteomes" id="UP000308652"/>
    </source>
</evidence>
<dbReference type="AlphaFoldDB" id="A0A5C3LZ28"/>
<accession>A0A5C3LZ28</accession>
<dbReference type="Proteomes" id="UP000308652">
    <property type="component" value="Unassembled WGS sequence"/>
</dbReference>
<protein>
    <submittedName>
        <fullName evidence="2">Uncharacterized protein</fullName>
    </submittedName>
</protein>
<keyword evidence="3" id="KW-1185">Reference proteome</keyword>
<evidence type="ECO:0000256" key="1">
    <source>
        <dbReference type="SAM" id="SignalP"/>
    </source>
</evidence>
<evidence type="ECO:0000313" key="2">
    <source>
        <dbReference type="EMBL" id="TFK37356.1"/>
    </source>
</evidence>
<feature type="chain" id="PRO_5022805589" evidence="1">
    <location>
        <begin position="23"/>
        <end position="68"/>
    </location>
</feature>
<sequence length="68" mass="7486">MFARTSSIIAFAALALPILATATAVPRWETPAPTPASQWYTLLNENQISLTNLRSEQFNRGSPVLQLQ</sequence>
<proteinExistence type="predicted"/>
<gene>
    <name evidence="2" type="ORF">BDQ12DRAFT_685228</name>
</gene>
<keyword evidence="1" id="KW-0732">Signal</keyword>
<name>A0A5C3LZ28_9AGAR</name>
<feature type="signal peptide" evidence="1">
    <location>
        <begin position="1"/>
        <end position="22"/>
    </location>
</feature>